<dbReference type="Pfam" id="PF01475">
    <property type="entry name" value="FUR"/>
    <property type="match status" value="1"/>
</dbReference>
<gene>
    <name evidence="1" type="ORF">UU14_C0003G0001</name>
</gene>
<name>A0A0G0T6M6_9BACT</name>
<sequence length="67" mass="7836">MLSISTIKRLREDGFRIGRVRKNIVELFENSTKPISAQDIVELLFHKNISANKTTVYRELDFLREKG</sequence>
<dbReference type="InterPro" id="IPR002481">
    <property type="entry name" value="FUR"/>
</dbReference>
<proteinExistence type="predicted"/>
<dbReference type="AlphaFoldDB" id="A0A0G0T6M6"/>
<dbReference type="Gene3D" id="1.10.10.10">
    <property type="entry name" value="Winged helix-like DNA-binding domain superfamily/Winged helix DNA-binding domain"/>
    <property type="match status" value="1"/>
</dbReference>
<dbReference type="InterPro" id="IPR036390">
    <property type="entry name" value="WH_DNA-bd_sf"/>
</dbReference>
<accession>A0A0G0T6M6</accession>
<dbReference type="Proteomes" id="UP000034664">
    <property type="component" value="Unassembled WGS sequence"/>
</dbReference>
<dbReference type="GO" id="GO:0003700">
    <property type="term" value="F:DNA-binding transcription factor activity"/>
    <property type="evidence" value="ECO:0007669"/>
    <property type="project" value="InterPro"/>
</dbReference>
<dbReference type="EMBL" id="LBZM01000003">
    <property type="protein sequence ID" value="KKR72638.1"/>
    <property type="molecule type" value="Genomic_DNA"/>
</dbReference>
<reference evidence="1 2" key="1">
    <citation type="journal article" date="2015" name="Nature">
        <title>rRNA introns, odd ribosomes, and small enigmatic genomes across a large radiation of phyla.</title>
        <authorList>
            <person name="Brown C.T."/>
            <person name="Hug L.A."/>
            <person name="Thomas B.C."/>
            <person name="Sharon I."/>
            <person name="Castelle C.J."/>
            <person name="Singh A."/>
            <person name="Wilkins M.J."/>
            <person name="Williams K.H."/>
            <person name="Banfield J.F."/>
        </authorList>
    </citation>
    <scope>NUCLEOTIDE SEQUENCE [LARGE SCALE GENOMIC DNA]</scope>
</reference>
<dbReference type="InterPro" id="IPR036388">
    <property type="entry name" value="WH-like_DNA-bd_sf"/>
</dbReference>
<evidence type="ECO:0000313" key="2">
    <source>
        <dbReference type="Proteomes" id="UP000034664"/>
    </source>
</evidence>
<organism evidence="1 2">
    <name type="scientific">Candidatus Roizmanbacteria bacterium GW2011_GWB1_40_7</name>
    <dbReference type="NCBI Taxonomy" id="1618482"/>
    <lineage>
        <taxon>Bacteria</taxon>
        <taxon>Candidatus Roizmaniibacteriota</taxon>
    </lineage>
</organism>
<protein>
    <recommendedName>
        <fullName evidence="3">Ferric uptake regulator, Fur family</fullName>
    </recommendedName>
</protein>
<evidence type="ECO:0000313" key="1">
    <source>
        <dbReference type="EMBL" id="KKR72638.1"/>
    </source>
</evidence>
<dbReference type="SUPFAM" id="SSF46785">
    <property type="entry name" value="Winged helix' DNA-binding domain"/>
    <property type="match status" value="1"/>
</dbReference>
<evidence type="ECO:0008006" key="3">
    <source>
        <dbReference type="Google" id="ProtNLM"/>
    </source>
</evidence>
<comment type="caution">
    <text evidence="1">The sequence shown here is derived from an EMBL/GenBank/DDBJ whole genome shotgun (WGS) entry which is preliminary data.</text>
</comment>
<feature type="non-terminal residue" evidence="1">
    <location>
        <position position="67"/>
    </location>
</feature>